<dbReference type="Pfam" id="PF01071">
    <property type="entry name" value="GARS_A"/>
    <property type="match status" value="1"/>
</dbReference>
<dbReference type="UniPathway" id="UPA00074">
    <property type="reaction ID" value="UER00125"/>
</dbReference>
<evidence type="ECO:0000256" key="9">
    <source>
        <dbReference type="ARBA" id="ARBA00042864"/>
    </source>
</evidence>
<dbReference type="Gene3D" id="3.30.470.20">
    <property type="entry name" value="ATP-grasp fold, B domain"/>
    <property type="match status" value="1"/>
</dbReference>
<dbReference type="InterPro" id="IPR016185">
    <property type="entry name" value="PreATP-grasp_dom_sf"/>
</dbReference>
<dbReference type="InterPro" id="IPR011054">
    <property type="entry name" value="Rudment_hybrid_motif"/>
</dbReference>
<dbReference type="InterPro" id="IPR020560">
    <property type="entry name" value="PRibGlycinamide_synth_C-dom"/>
</dbReference>
<dbReference type="PANTHER" id="PTHR43472">
    <property type="entry name" value="PHOSPHORIBOSYLAMINE--GLYCINE LIGASE"/>
    <property type="match status" value="1"/>
</dbReference>
<dbReference type="Pfam" id="PF02843">
    <property type="entry name" value="GARS_C"/>
    <property type="match status" value="1"/>
</dbReference>
<dbReference type="FunFam" id="3.30.1490.20:FF:000006">
    <property type="entry name" value="phosphoribosylamine--glycine ligase, chloroplastic-like"/>
    <property type="match status" value="1"/>
</dbReference>
<dbReference type="PROSITE" id="PS50975">
    <property type="entry name" value="ATP_GRASP"/>
    <property type="match status" value="1"/>
</dbReference>
<evidence type="ECO:0000256" key="2">
    <source>
        <dbReference type="ARBA" id="ARBA00013255"/>
    </source>
</evidence>
<evidence type="ECO:0000256" key="10">
    <source>
        <dbReference type="PROSITE-ProRule" id="PRU00409"/>
    </source>
</evidence>
<evidence type="ECO:0000256" key="1">
    <source>
        <dbReference type="ARBA" id="ARBA00005174"/>
    </source>
</evidence>
<evidence type="ECO:0000256" key="3">
    <source>
        <dbReference type="ARBA" id="ARBA00022598"/>
    </source>
</evidence>
<dbReference type="SMART" id="SM01210">
    <property type="entry name" value="GARS_C"/>
    <property type="match status" value="1"/>
</dbReference>
<feature type="domain" description="ATP-grasp" evidence="11">
    <location>
        <begin position="197"/>
        <end position="412"/>
    </location>
</feature>
<organism evidence="12 13">
    <name type="scientific">Gossypium australe</name>
    <dbReference type="NCBI Taxonomy" id="47621"/>
    <lineage>
        <taxon>Eukaryota</taxon>
        <taxon>Viridiplantae</taxon>
        <taxon>Streptophyta</taxon>
        <taxon>Embryophyta</taxon>
        <taxon>Tracheophyta</taxon>
        <taxon>Spermatophyta</taxon>
        <taxon>Magnoliopsida</taxon>
        <taxon>eudicotyledons</taxon>
        <taxon>Gunneridae</taxon>
        <taxon>Pentapetalae</taxon>
        <taxon>rosids</taxon>
        <taxon>malvids</taxon>
        <taxon>Malvales</taxon>
        <taxon>Malvaceae</taxon>
        <taxon>Malvoideae</taxon>
        <taxon>Gossypium</taxon>
    </lineage>
</organism>
<comment type="similarity">
    <text evidence="7">Belongs to the GARS family.</text>
</comment>
<keyword evidence="4 10" id="KW-0547">Nucleotide-binding</keyword>
<evidence type="ECO:0000256" key="4">
    <source>
        <dbReference type="ARBA" id="ARBA00022741"/>
    </source>
</evidence>
<dbReference type="SUPFAM" id="SSF51246">
    <property type="entry name" value="Rudiment single hybrid motif"/>
    <property type="match status" value="1"/>
</dbReference>
<dbReference type="EC" id="6.3.4.13" evidence="2"/>
<dbReference type="InterPro" id="IPR020561">
    <property type="entry name" value="PRibGlycinamid_synth_ATP-grasp"/>
</dbReference>
<dbReference type="InterPro" id="IPR020562">
    <property type="entry name" value="PRibGlycinamide_synth_N"/>
</dbReference>
<evidence type="ECO:0000313" key="13">
    <source>
        <dbReference type="Proteomes" id="UP000325315"/>
    </source>
</evidence>
<dbReference type="InterPro" id="IPR013815">
    <property type="entry name" value="ATP_grasp_subdomain_1"/>
</dbReference>
<protein>
    <recommendedName>
        <fullName evidence="2">phosphoribosylamine--glycine ligase</fullName>
        <ecNumber evidence="2">6.3.4.13</ecNumber>
    </recommendedName>
    <alternativeName>
        <fullName evidence="8">Glycinamide ribonucleotide synthetase</fullName>
    </alternativeName>
    <alternativeName>
        <fullName evidence="9">Phosphoribosylglycinamide synthetase</fullName>
    </alternativeName>
</protein>
<dbReference type="Gene3D" id="3.40.50.20">
    <property type="match status" value="1"/>
</dbReference>
<keyword evidence="3 12" id="KW-0436">Ligase</keyword>
<dbReference type="NCBIfam" id="TIGR00877">
    <property type="entry name" value="purD"/>
    <property type="match status" value="1"/>
</dbReference>
<dbReference type="InterPro" id="IPR011761">
    <property type="entry name" value="ATP-grasp"/>
</dbReference>
<dbReference type="EMBL" id="SMMG02000007">
    <property type="protein sequence ID" value="KAA3465313.1"/>
    <property type="molecule type" value="Genomic_DNA"/>
</dbReference>
<evidence type="ECO:0000259" key="11">
    <source>
        <dbReference type="PROSITE" id="PS50975"/>
    </source>
</evidence>
<evidence type="ECO:0000256" key="7">
    <source>
        <dbReference type="ARBA" id="ARBA00038345"/>
    </source>
</evidence>
<keyword evidence="5" id="KW-0658">Purine biosynthesis</keyword>
<comment type="pathway">
    <text evidence="1">Purine metabolism; IMP biosynthesis via de novo pathway; N(1)-(5-phospho-D-ribosyl)glycinamide from 5-phospho-alpha-D-ribose 1-diphosphate: step 2/2.</text>
</comment>
<keyword evidence="6 10" id="KW-0067">ATP-binding</keyword>
<dbReference type="GO" id="GO:0006189">
    <property type="term" value="P:'de novo' IMP biosynthetic process"/>
    <property type="evidence" value="ECO:0007669"/>
    <property type="project" value="UniProtKB-UniPathway"/>
</dbReference>
<dbReference type="InterPro" id="IPR037123">
    <property type="entry name" value="PRibGlycinamide_synth_C_sf"/>
</dbReference>
<dbReference type="FunFam" id="3.90.600.10:FF:000001">
    <property type="entry name" value="Trifunctional purine biosynthetic protein adenosine-3"/>
    <property type="match status" value="1"/>
</dbReference>
<dbReference type="Pfam" id="PF02844">
    <property type="entry name" value="GARS_N"/>
    <property type="match status" value="1"/>
</dbReference>
<keyword evidence="13" id="KW-1185">Reference proteome</keyword>
<dbReference type="Proteomes" id="UP000325315">
    <property type="component" value="Unassembled WGS sequence"/>
</dbReference>
<evidence type="ECO:0000256" key="8">
    <source>
        <dbReference type="ARBA" id="ARBA00042242"/>
    </source>
</evidence>
<dbReference type="InterPro" id="IPR000115">
    <property type="entry name" value="PRibGlycinamide_synth"/>
</dbReference>
<dbReference type="AlphaFoldDB" id="A0A5B6V8D8"/>
<dbReference type="SUPFAM" id="SSF52440">
    <property type="entry name" value="PreATP-grasp domain"/>
    <property type="match status" value="1"/>
</dbReference>
<dbReference type="SMART" id="SM01209">
    <property type="entry name" value="GARS_A"/>
    <property type="match status" value="1"/>
</dbReference>
<dbReference type="GO" id="GO:0004637">
    <property type="term" value="F:phosphoribosylamine-glycine ligase activity"/>
    <property type="evidence" value="ECO:0007669"/>
    <property type="project" value="UniProtKB-EC"/>
</dbReference>
<gene>
    <name evidence="12" type="primary">purD</name>
    <name evidence="12" type="ORF">EPI10_000502</name>
</gene>
<name>A0A5B6V8D8_9ROSI</name>
<dbReference type="GO" id="GO:0005524">
    <property type="term" value="F:ATP binding"/>
    <property type="evidence" value="ECO:0007669"/>
    <property type="project" value="UniProtKB-UniRule"/>
</dbReference>
<dbReference type="Gene3D" id="3.90.600.10">
    <property type="entry name" value="Phosphoribosylglycinamide synthetase, C-terminal domain"/>
    <property type="match status" value="1"/>
</dbReference>
<proteinExistence type="inferred from homology"/>
<sequence>MAFTTLRLPPYPELVINNRFSSIFASQFYSSALPSRLVLGSSSSCVGTLSLSINHHSSRWSSTSFTCCSQTSELSVSVDTYGSNTERVVVLVIGGGGREHALCYALQRSPSCDAVFCAPGNAGISTSGNATCIPDLDIFDSSAVISFCRKWGVGLVVVGPEAPLVSDIANDLVTAGIPTFGPSAEAVALEGSKDFMKTVCHKYGIPTAKYQTFSDASAAKQYIKEQGAPIVIKADGLAAGKGVTVATSLEEAYKAVDSMLVEGIFGSAGYQVTVEEFVEGEGASFFALVDGENAIPLETAQDYKRVGDGDTGPNTGGMGAYSPAPVLTKELQNVVMESIILPTVKGMSMEGCKFVGVLYAGLMIDKKSGLPKLIEYNVRFGDPEYLAKVLLAACRGELKGVSLKRSPGSAMVVVMASKGYPGSYEKETVIRNLEEAEYVAPAVKVFHAGTAFDSDGNFIATGGRVLGITAKGRDLEEARDKAYLAVEEINWPGGFYRQDIGWRAFPQKQFSRNA</sequence>
<dbReference type="GO" id="GO:0046872">
    <property type="term" value="F:metal ion binding"/>
    <property type="evidence" value="ECO:0007669"/>
    <property type="project" value="InterPro"/>
</dbReference>
<comment type="caution">
    <text evidence="12">The sequence shown here is derived from an EMBL/GenBank/DDBJ whole genome shotgun (WGS) entry which is preliminary data.</text>
</comment>
<dbReference type="Gene3D" id="3.30.1490.20">
    <property type="entry name" value="ATP-grasp fold, A domain"/>
    <property type="match status" value="1"/>
</dbReference>
<accession>A0A5B6V8D8</accession>
<reference evidence="13" key="1">
    <citation type="journal article" date="2019" name="Plant Biotechnol. J.">
        <title>Genome sequencing of the Australian wild diploid species Gossypium australe highlights disease resistance and delayed gland morphogenesis.</title>
        <authorList>
            <person name="Cai Y."/>
            <person name="Cai X."/>
            <person name="Wang Q."/>
            <person name="Wang P."/>
            <person name="Zhang Y."/>
            <person name="Cai C."/>
            <person name="Xu Y."/>
            <person name="Wang K."/>
            <person name="Zhou Z."/>
            <person name="Wang C."/>
            <person name="Geng S."/>
            <person name="Li B."/>
            <person name="Dong Q."/>
            <person name="Hou Y."/>
            <person name="Wang H."/>
            <person name="Ai P."/>
            <person name="Liu Z."/>
            <person name="Yi F."/>
            <person name="Sun M."/>
            <person name="An G."/>
            <person name="Cheng J."/>
            <person name="Zhang Y."/>
            <person name="Shi Q."/>
            <person name="Xie Y."/>
            <person name="Shi X."/>
            <person name="Chang Y."/>
            <person name="Huang F."/>
            <person name="Chen Y."/>
            <person name="Hong S."/>
            <person name="Mi L."/>
            <person name="Sun Q."/>
            <person name="Zhang L."/>
            <person name="Zhou B."/>
            <person name="Peng R."/>
            <person name="Zhang X."/>
            <person name="Liu F."/>
        </authorList>
    </citation>
    <scope>NUCLEOTIDE SEQUENCE [LARGE SCALE GENOMIC DNA]</scope>
    <source>
        <strain evidence="13">cv. PA1801</strain>
    </source>
</reference>
<evidence type="ECO:0000256" key="6">
    <source>
        <dbReference type="ARBA" id="ARBA00022840"/>
    </source>
</evidence>
<dbReference type="PANTHER" id="PTHR43472:SF1">
    <property type="entry name" value="PHOSPHORIBOSYLAMINE--GLYCINE LIGASE, CHLOROPLASTIC"/>
    <property type="match status" value="1"/>
</dbReference>
<dbReference type="SUPFAM" id="SSF56059">
    <property type="entry name" value="Glutathione synthetase ATP-binding domain-like"/>
    <property type="match status" value="1"/>
</dbReference>
<evidence type="ECO:0000313" key="12">
    <source>
        <dbReference type="EMBL" id="KAA3465313.1"/>
    </source>
</evidence>
<dbReference type="GO" id="GO:0009113">
    <property type="term" value="P:purine nucleobase biosynthetic process"/>
    <property type="evidence" value="ECO:0007669"/>
    <property type="project" value="InterPro"/>
</dbReference>
<dbReference type="HAMAP" id="MF_00138">
    <property type="entry name" value="GARS"/>
    <property type="match status" value="1"/>
</dbReference>
<dbReference type="OrthoDB" id="2018833at2759"/>
<evidence type="ECO:0000256" key="5">
    <source>
        <dbReference type="ARBA" id="ARBA00022755"/>
    </source>
</evidence>